<gene>
    <name evidence="2" type="ORF">EB796_023428</name>
</gene>
<keyword evidence="1" id="KW-0472">Membrane</keyword>
<evidence type="ECO:0000256" key="1">
    <source>
        <dbReference type="SAM" id="Phobius"/>
    </source>
</evidence>
<proteinExistence type="predicted"/>
<evidence type="ECO:0000313" key="3">
    <source>
        <dbReference type="Proteomes" id="UP000593567"/>
    </source>
</evidence>
<comment type="caution">
    <text evidence="2">The sequence shown here is derived from an EMBL/GenBank/DDBJ whole genome shotgun (WGS) entry which is preliminary data.</text>
</comment>
<feature type="transmembrane region" description="Helical" evidence="1">
    <location>
        <begin position="56"/>
        <end position="78"/>
    </location>
</feature>
<reference evidence="2" key="1">
    <citation type="submission" date="2020-06" db="EMBL/GenBank/DDBJ databases">
        <title>Draft genome of Bugula neritina, a colonial animal packing powerful symbionts and potential medicines.</title>
        <authorList>
            <person name="Rayko M."/>
        </authorList>
    </citation>
    <scope>NUCLEOTIDE SEQUENCE [LARGE SCALE GENOMIC DNA]</scope>
    <source>
        <strain evidence="2">Kwan_BN1</strain>
    </source>
</reference>
<accession>A0A7J7IXK9</accession>
<keyword evidence="3" id="KW-1185">Reference proteome</keyword>
<dbReference type="Proteomes" id="UP000593567">
    <property type="component" value="Unassembled WGS sequence"/>
</dbReference>
<keyword evidence="1" id="KW-1133">Transmembrane helix</keyword>
<dbReference type="AlphaFoldDB" id="A0A7J7IXK9"/>
<sequence length="93" mass="10628">MLSAADAVCECKLQSVFYKIFIHHTVSYKSLEYFAMEWCVFREATMASLVKEVAALSSHLFVCANVGAFVFDMFVLVFTPERRQLLPTCLTKF</sequence>
<protein>
    <submittedName>
        <fullName evidence="2">Uncharacterized protein</fullName>
    </submittedName>
</protein>
<evidence type="ECO:0000313" key="2">
    <source>
        <dbReference type="EMBL" id="KAF6018266.1"/>
    </source>
</evidence>
<dbReference type="EMBL" id="VXIV02003325">
    <property type="protein sequence ID" value="KAF6018266.1"/>
    <property type="molecule type" value="Genomic_DNA"/>
</dbReference>
<keyword evidence="1" id="KW-0812">Transmembrane</keyword>
<name>A0A7J7IXK9_BUGNE</name>
<organism evidence="2 3">
    <name type="scientific">Bugula neritina</name>
    <name type="common">Brown bryozoan</name>
    <name type="synonym">Sertularia neritina</name>
    <dbReference type="NCBI Taxonomy" id="10212"/>
    <lineage>
        <taxon>Eukaryota</taxon>
        <taxon>Metazoa</taxon>
        <taxon>Spiralia</taxon>
        <taxon>Lophotrochozoa</taxon>
        <taxon>Bryozoa</taxon>
        <taxon>Gymnolaemata</taxon>
        <taxon>Cheilostomatida</taxon>
        <taxon>Flustrina</taxon>
        <taxon>Buguloidea</taxon>
        <taxon>Bugulidae</taxon>
        <taxon>Bugula</taxon>
    </lineage>
</organism>